<keyword evidence="2" id="KW-1185">Reference proteome</keyword>
<accession>A0ABW3UJ15</accession>
<organism evidence="1 2">
    <name type="scientific">Paenibacillus vulneris</name>
    <dbReference type="NCBI Taxonomy" id="1133364"/>
    <lineage>
        <taxon>Bacteria</taxon>
        <taxon>Bacillati</taxon>
        <taxon>Bacillota</taxon>
        <taxon>Bacilli</taxon>
        <taxon>Bacillales</taxon>
        <taxon>Paenibacillaceae</taxon>
        <taxon>Paenibacillus</taxon>
    </lineage>
</organism>
<dbReference type="EMBL" id="JBHTLU010000012">
    <property type="protein sequence ID" value="MFD1219529.1"/>
    <property type="molecule type" value="Genomic_DNA"/>
</dbReference>
<evidence type="ECO:0000313" key="2">
    <source>
        <dbReference type="Proteomes" id="UP001597180"/>
    </source>
</evidence>
<protein>
    <submittedName>
        <fullName evidence="1">Uncharacterized protein</fullName>
    </submittedName>
</protein>
<sequence>MIIVFSECPQILQDEVLKQQNKRFDKYKWATTITGCEKWISTPYIDKTITVTTYVVYAECLNVFETFKYEICSNSEFSAHREEVVHNSIIAGDIAGHIRHSKYFMTWFGDDIEKVKNNKSNT</sequence>
<proteinExistence type="predicted"/>
<comment type="caution">
    <text evidence="1">The sequence shown here is derived from an EMBL/GenBank/DDBJ whole genome shotgun (WGS) entry which is preliminary data.</text>
</comment>
<dbReference type="Proteomes" id="UP001597180">
    <property type="component" value="Unassembled WGS sequence"/>
</dbReference>
<reference evidence="2" key="1">
    <citation type="journal article" date="2019" name="Int. J. Syst. Evol. Microbiol.">
        <title>The Global Catalogue of Microorganisms (GCM) 10K type strain sequencing project: providing services to taxonomists for standard genome sequencing and annotation.</title>
        <authorList>
            <consortium name="The Broad Institute Genomics Platform"/>
            <consortium name="The Broad Institute Genome Sequencing Center for Infectious Disease"/>
            <person name="Wu L."/>
            <person name="Ma J."/>
        </authorList>
    </citation>
    <scope>NUCLEOTIDE SEQUENCE [LARGE SCALE GENOMIC DNA]</scope>
    <source>
        <strain evidence="2">CCUG 53270</strain>
    </source>
</reference>
<evidence type="ECO:0000313" key="1">
    <source>
        <dbReference type="EMBL" id="MFD1219529.1"/>
    </source>
</evidence>
<gene>
    <name evidence="1" type="ORF">ACFQ4B_05330</name>
</gene>
<name>A0ABW3UJ15_9BACL</name>
<dbReference type="RefSeq" id="WP_345595090.1">
    <property type="nucleotide sequence ID" value="NZ_BAABJG010000055.1"/>
</dbReference>